<dbReference type="EMBL" id="JAGPXF010000003">
    <property type="protein sequence ID" value="KAH7251212.1"/>
    <property type="molecule type" value="Genomic_DNA"/>
</dbReference>
<feature type="signal peptide" evidence="1">
    <location>
        <begin position="1"/>
        <end position="18"/>
    </location>
</feature>
<name>A0A8K0RWD8_9HYPO</name>
<evidence type="ECO:0008006" key="4">
    <source>
        <dbReference type="Google" id="ProtNLM"/>
    </source>
</evidence>
<protein>
    <recommendedName>
        <fullName evidence="4">Secreted protein</fullName>
    </recommendedName>
</protein>
<proteinExistence type="predicted"/>
<gene>
    <name evidence="2" type="ORF">BKA59DRAFT_471804</name>
</gene>
<organism evidence="2 3">
    <name type="scientific">Fusarium tricinctum</name>
    <dbReference type="NCBI Taxonomy" id="61284"/>
    <lineage>
        <taxon>Eukaryota</taxon>
        <taxon>Fungi</taxon>
        <taxon>Dikarya</taxon>
        <taxon>Ascomycota</taxon>
        <taxon>Pezizomycotina</taxon>
        <taxon>Sordariomycetes</taxon>
        <taxon>Hypocreomycetidae</taxon>
        <taxon>Hypocreales</taxon>
        <taxon>Nectriaceae</taxon>
        <taxon>Fusarium</taxon>
        <taxon>Fusarium tricinctum species complex</taxon>
    </lineage>
</organism>
<evidence type="ECO:0000256" key="1">
    <source>
        <dbReference type="SAM" id="SignalP"/>
    </source>
</evidence>
<evidence type="ECO:0000313" key="3">
    <source>
        <dbReference type="Proteomes" id="UP000813427"/>
    </source>
</evidence>
<keyword evidence="1" id="KW-0732">Signal</keyword>
<sequence>MPLILIMTDCFLSTLWLTGDGPLRQRNRALILSLGLGTLQAQTPVNSHGAPPRLRRSNGSLHSIYSTIRYNKPHGNREHACISQKS</sequence>
<feature type="chain" id="PRO_5035477958" description="Secreted protein" evidence="1">
    <location>
        <begin position="19"/>
        <end position="86"/>
    </location>
</feature>
<dbReference type="Proteomes" id="UP000813427">
    <property type="component" value="Unassembled WGS sequence"/>
</dbReference>
<reference evidence="2" key="1">
    <citation type="journal article" date="2021" name="Nat. Commun.">
        <title>Genetic determinants of endophytism in the Arabidopsis root mycobiome.</title>
        <authorList>
            <person name="Mesny F."/>
            <person name="Miyauchi S."/>
            <person name="Thiergart T."/>
            <person name="Pickel B."/>
            <person name="Atanasova L."/>
            <person name="Karlsson M."/>
            <person name="Huettel B."/>
            <person name="Barry K.W."/>
            <person name="Haridas S."/>
            <person name="Chen C."/>
            <person name="Bauer D."/>
            <person name="Andreopoulos W."/>
            <person name="Pangilinan J."/>
            <person name="LaButti K."/>
            <person name="Riley R."/>
            <person name="Lipzen A."/>
            <person name="Clum A."/>
            <person name="Drula E."/>
            <person name="Henrissat B."/>
            <person name="Kohler A."/>
            <person name="Grigoriev I.V."/>
            <person name="Martin F.M."/>
            <person name="Hacquard S."/>
        </authorList>
    </citation>
    <scope>NUCLEOTIDE SEQUENCE</scope>
    <source>
        <strain evidence="2">MPI-SDFR-AT-0068</strain>
    </source>
</reference>
<accession>A0A8K0RWD8</accession>
<evidence type="ECO:0000313" key="2">
    <source>
        <dbReference type="EMBL" id="KAH7251212.1"/>
    </source>
</evidence>
<keyword evidence="3" id="KW-1185">Reference proteome</keyword>
<comment type="caution">
    <text evidence="2">The sequence shown here is derived from an EMBL/GenBank/DDBJ whole genome shotgun (WGS) entry which is preliminary data.</text>
</comment>
<dbReference type="AlphaFoldDB" id="A0A8K0RWD8"/>